<keyword evidence="2" id="KW-1185">Reference proteome</keyword>
<gene>
    <name evidence="1" type="ORF">Kirov_241</name>
</gene>
<proteinExistence type="predicted"/>
<sequence length="52" mass="5802">MKRLVTICYGDGTVSKEVMEGNTQMDILEEIGSNLYDSGKSALSITFDRVRE</sequence>
<organism evidence="1 2">
    <name type="scientific">Bacillus phage Kirov</name>
    <dbReference type="NCBI Taxonomy" id="2783539"/>
    <lineage>
        <taxon>Viruses</taxon>
        <taxon>Duplodnaviria</taxon>
        <taxon>Heunggongvirae</taxon>
        <taxon>Uroviricota</taxon>
        <taxon>Caudoviricetes</taxon>
        <taxon>Andregratiavirinae</taxon>
        <taxon>Kirovvirus</taxon>
        <taxon>Kirovvirus kirov</taxon>
    </lineage>
</organism>
<dbReference type="EMBL" id="MW084976">
    <property type="protein sequence ID" value="QOV08440.1"/>
    <property type="molecule type" value="Genomic_DNA"/>
</dbReference>
<reference evidence="1 2" key="1">
    <citation type="submission" date="2020-10" db="EMBL/GenBank/DDBJ databases">
        <authorList>
            <person name="Kazantseva O.A."/>
            <person name="Piligrimova E.G."/>
            <person name="Shadrin A.M."/>
        </authorList>
    </citation>
    <scope>NUCLEOTIDE SEQUENCE [LARGE SCALE GENOMIC DNA]</scope>
</reference>
<evidence type="ECO:0000313" key="2">
    <source>
        <dbReference type="Proteomes" id="UP000594029"/>
    </source>
</evidence>
<evidence type="ECO:0000313" key="1">
    <source>
        <dbReference type="EMBL" id="QOV08440.1"/>
    </source>
</evidence>
<name>A0A7U3NKQ6_9CAUD</name>
<accession>A0A7U3NKQ6</accession>
<dbReference type="Proteomes" id="UP000594029">
    <property type="component" value="Segment"/>
</dbReference>
<protein>
    <submittedName>
        <fullName evidence="1">Uncharacterized protein</fullName>
    </submittedName>
</protein>